<dbReference type="PROSITE" id="PS00678">
    <property type="entry name" value="WD_REPEATS_1"/>
    <property type="match status" value="1"/>
</dbReference>
<keyword evidence="4" id="KW-0508">mRNA splicing</keyword>
<proteinExistence type="inferred from homology"/>
<dbReference type="Gene3D" id="2.130.10.10">
    <property type="entry name" value="YVTN repeat-like/Quinoprotein amine dehydrogenase"/>
    <property type="match status" value="1"/>
</dbReference>
<dbReference type="SUPFAM" id="SSF50978">
    <property type="entry name" value="WD40 repeat-like"/>
    <property type="match status" value="1"/>
</dbReference>
<feature type="region of interest" description="Disordered" evidence="5">
    <location>
        <begin position="1"/>
        <end position="35"/>
    </location>
</feature>
<comment type="subcellular location">
    <subcellularLocation>
        <location evidence="4">Nucleus</location>
    </subcellularLocation>
</comment>
<evidence type="ECO:0000256" key="1">
    <source>
        <dbReference type="ARBA" id="ARBA00022574"/>
    </source>
</evidence>
<dbReference type="Pfam" id="PF24814">
    <property type="entry name" value="WD40_Prp19"/>
    <property type="match status" value="1"/>
</dbReference>
<dbReference type="CDD" id="cd00200">
    <property type="entry name" value="WD40"/>
    <property type="match status" value="1"/>
</dbReference>
<feature type="repeat" description="WD" evidence="3">
    <location>
        <begin position="340"/>
        <end position="372"/>
    </location>
</feature>
<reference evidence="6" key="1">
    <citation type="submission" date="2016-06" db="UniProtKB">
        <authorList>
            <consortium name="WormBaseParasite"/>
        </authorList>
    </citation>
    <scope>IDENTIFICATION</scope>
</reference>
<keyword evidence="4" id="KW-0507">mRNA processing</keyword>
<dbReference type="InterPro" id="IPR036322">
    <property type="entry name" value="WD40_repeat_dom_sf"/>
</dbReference>
<comment type="catalytic activity">
    <reaction evidence="4">
        <text>S-ubiquitinyl-[E2 ubiquitin-conjugating enzyme]-L-cysteine + [acceptor protein]-L-lysine = [E2 ubiquitin-conjugating enzyme]-L-cysteine + N(6)-ubiquitinyl-[acceptor protein]-L-lysine.</text>
        <dbReference type="EC" id="2.3.2.27"/>
    </reaction>
</comment>
<dbReference type="InterPro" id="IPR038959">
    <property type="entry name" value="Prp19"/>
</dbReference>
<feature type="repeat" description="WD" evidence="3">
    <location>
        <begin position="129"/>
        <end position="171"/>
    </location>
</feature>
<comment type="pathway">
    <text evidence="4">Protein modification; protein ubiquitination.</text>
</comment>
<keyword evidence="1 3" id="KW-0853">WD repeat</keyword>
<dbReference type="InterPro" id="IPR001680">
    <property type="entry name" value="WD40_rpt"/>
</dbReference>
<comment type="subunit">
    <text evidence="4">Homotetramer.</text>
</comment>
<dbReference type="SMART" id="SM00320">
    <property type="entry name" value="WD40"/>
    <property type="match status" value="7"/>
</dbReference>
<dbReference type="InterPro" id="IPR015943">
    <property type="entry name" value="WD40/YVTN_repeat-like_dom_sf"/>
</dbReference>
<dbReference type="GO" id="GO:0005737">
    <property type="term" value="C:cytoplasm"/>
    <property type="evidence" value="ECO:0007669"/>
    <property type="project" value="TreeGrafter"/>
</dbReference>
<name>A0A183IRN4_9BILA</name>
<keyword evidence="4" id="KW-0234">DNA repair</keyword>
<keyword evidence="4" id="KW-0808">Transferase</keyword>
<dbReference type="GO" id="GO:0006281">
    <property type="term" value="P:DNA repair"/>
    <property type="evidence" value="ECO:0007669"/>
    <property type="project" value="UniProtKB-KW"/>
</dbReference>
<dbReference type="InterPro" id="IPR020472">
    <property type="entry name" value="WD40_PAC1"/>
</dbReference>
<keyword evidence="4" id="KW-0747">Spliceosome</keyword>
<dbReference type="PANTHER" id="PTHR43995:SF1">
    <property type="entry name" value="PRE-MRNA-PROCESSING FACTOR 19"/>
    <property type="match status" value="1"/>
</dbReference>
<keyword evidence="2" id="KW-0677">Repeat</keyword>
<dbReference type="GO" id="GO:0071006">
    <property type="term" value="C:U2-type catalytic step 1 spliceosome"/>
    <property type="evidence" value="ECO:0007669"/>
    <property type="project" value="TreeGrafter"/>
</dbReference>
<dbReference type="GO" id="GO:0000974">
    <property type="term" value="C:Prp19 complex"/>
    <property type="evidence" value="ECO:0007669"/>
    <property type="project" value="UniProtKB-UniRule"/>
</dbReference>
<dbReference type="InterPro" id="IPR019775">
    <property type="entry name" value="WD40_repeat_CS"/>
</dbReference>
<dbReference type="PROSITE" id="PS50082">
    <property type="entry name" value="WD_REPEATS_2"/>
    <property type="match status" value="4"/>
</dbReference>
<protein>
    <recommendedName>
        <fullName evidence="4">Pre-mRNA-processing factor 19</fullName>
        <ecNumber evidence="4">2.3.2.27</ecNumber>
    </recommendedName>
</protein>
<dbReference type="PRINTS" id="PR00320">
    <property type="entry name" value="GPROTEINBRPT"/>
</dbReference>
<dbReference type="GO" id="GO:0000398">
    <property type="term" value="P:mRNA splicing, via spliceosome"/>
    <property type="evidence" value="ECO:0007669"/>
    <property type="project" value="InterPro"/>
</dbReference>
<accession>A0A183IRN4</accession>
<evidence type="ECO:0000256" key="3">
    <source>
        <dbReference type="PROSITE-ProRule" id="PRU00221"/>
    </source>
</evidence>
<dbReference type="WBParaSite" id="SBAD_0000652401-mRNA-1">
    <property type="protein sequence ID" value="SBAD_0000652401-mRNA-1"/>
    <property type="gene ID" value="SBAD_0000652401"/>
</dbReference>
<dbReference type="GO" id="GO:0061630">
    <property type="term" value="F:ubiquitin protein ligase activity"/>
    <property type="evidence" value="ECO:0007669"/>
    <property type="project" value="UniProtKB-UniRule"/>
</dbReference>
<dbReference type="FunFam" id="2.130.10.10:FF:000043">
    <property type="entry name" value="pre-mRNA-processing factor 19"/>
    <property type="match status" value="1"/>
</dbReference>
<evidence type="ECO:0000256" key="5">
    <source>
        <dbReference type="SAM" id="MobiDB-lite"/>
    </source>
</evidence>
<dbReference type="PANTHER" id="PTHR43995">
    <property type="entry name" value="PRE-MRNA-PROCESSING FACTOR 19"/>
    <property type="match status" value="1"/>
</dbReference>
<comment type="function">
    <text evidence="4">Ubiquitin-protein ligase which is mainly involved pre-mRNA splicing and DNA repair. Required for pre-mRNA splicing as component of the spliceosome.</text>
</comment>
<dbReference type="EC" id="2.3.2.27" evidence="4"/>
<evidence type="ECO:0000256" key="2">
    <source>
        <dbReference type="ARBA" id="ARBA00022737"/>
    </source>
</evidence>
<evidence type="ECO:0000256" key="4">
    <source>
        <dbReference type="RuleBase" id="RU367101"/>
    </source>
</evidence>
<keyword evidence="4" id="KW-0227">DNA damage</keyword>
<evidence type="ECO:0000313" key="6">
    <source>
        <dbReference type="WBParaSite" id="SBAD_0000652401-mRNA-1"/>
    </source>
</evidence>
<keyword evidence="4" id="KW-0539">Nucleus</keyword>
<dbReference type="PROSITE" id="PS50294">
    <property type="entry name" value="WD_REPEATS_REGION"/>
    <property type="match status" value="4"/>
</dbReference>
<feature type="repeat" description="WD" evidence="3">
    <location>
        <begin position="257"/>
        <end position="298"/>
    </location>
</feature>
<dbReference type="GO" id="GO:0070534">
    <property type="term" value="P:protein K63-linked ubiquitination"/>
    <property type="evidence" value="ECO:0007669"/>
    <property type="project" value="UniProtKB-UniRule"/>
</dbReference>
<keyword evidence="4" id="KW-0833">Ubl conjugation pathway</keyword>
<feature type="repeat" description="WD" evidence="3">
    <location>
        <begin position="215"/>
        <end position="256"/>
    </location>
</feature>
<feature type="compositionally biased region" description="Low complexity" evidence="5">
    <location>
        <begin position="21"/>
        <end position="35"/>
    </location>
</feature>
<sequence length="379" mass="41352">LATLKPHAAFVPNNVQEPHYGAEAGEGAEQPAEEVGMSNEVIKKLQDKAAVLTASRKQRGRSMPEGLTKPDELKSFKQASQFMGLHSASIPGITCLDVHMADTNLILTGGNDKNAVVFNKQSEQVVAVFKGHQKKIMGLIYHPTEADICITGSADKTIRIWSVSSQSCRHILRVHDGPVTGVSLHATGDYVLSVSSDEKWAFSDVHLGRVLCRVTSPSSGGMTSAQFHPDGLIFGVGTADANVKIWDLKEKTNVANFPGHMGAIRSIAFSENGYYLATAAADSMVKLWDLRKLKNFRTITLDDKFEVNDLYFDQSGSYLAVAGSDVRVYQCKSWQELCVLTDHTDLATGVRFGHNAQFLVSTSMDRSIRFYNPPANADS</sequence>
<dbReference type="AlphaFoldDB" id="A0A183IRN4"/>
<comment type="similarity">
    <text evidence="4">Belongs to the WD repeat PRP19 family.</text>
</comment>
<organism evidence="6">
    <name type="scientific">Soboliphyme baturini</name>
    <dbReference type="NCBI Taxonomy" id="241478"/>
    <lineage>
        <taxon>Eukaryota</taxon>
        <taxon>Metazoa</taxon>
        <taxon>Ecdysozoa</taxon>
        <taxon>Nematoda</taxon>
        <taxon>Enoplea</taxon>
        <taxon>Dorylaimia</taxon>
        <taxon>Dioctophymatida</taxon>
        <taxon>Dioctophymatoidea</taxon>
        <taxon>Soboliphymatidae</taxon>
        <taxon>Soboliphyme</taxon>
    </lineage>
</organism>
<dbReference type="UniPathway" id="UPA00143"/>